<dbReference type="RefSeq" id="WP_117393666.1">
    <property type="nucleotide sequence ID" value="NZ_QWDC01000004.1"/>
</dbReference>
<proteinExistence type="predicted"/>
<dbReference type="AlphaFoldDB" id="A0A372NMS0"/>
<feature type="domain" description="DUF4397" evidence="2">
    <location>
        <begin position="41"/>
        <end position="156"/>
    </location>
</feature>
<evidence type="ECO:0000259" key="2">
    <source>
        <dbReference type="Pfam" id="PF14344"/>
    </source>
</evidence>
<organism evidence="3 4">
    <name type="scientific">Mucilaginibacter conchicola</name>
    <dbReference type="NCBI Taxonomy" id="2303333"/>
    <lineage>
        <taxon>Bacteria</taxon>
        <taxon>Pseudomonadati</taxon>
        <taxon>Bacteroidota</taxon>
        <taxon>Sphingobacteriia</taxon>
        <taxon>Sphingobacteriales</taxon>
        <taxon>Sphingobacteriaceae</taxon>
        <taxon>Mucilaginibacter</taxon>
    </lineage>
</organism>
<feature type="signal peptide" evidence="1">
    <location>
        <begin position="1"/>
        <end position="28"/>
    </location>
</feature>
<keyword evidence="4" id="KW-1185">Reference proteome</keyword>
<accession>A0A372NMS0</accession>
<dbReference type="PROSITE" id="PS51257">
    <property type="entry name" value="PROKAR_LIPOPROTEIN"/>
    <property type="match status" value="1"/>
</dbReference>
<reference evidence="3 4" key="1">
    <citation type="submission" date="2018-08" db="EMBL/GenBank/DDBJ databases">
        <title>Mucilaginibacter sp. MYSH2.</title>
        <authorList>
            <person name="Seo T."/>
        </authorList>
    </citation>
    <scope>NUCLEOTIDE SEQUENCE [LARGE SCALE GENOMIC DNA]</scope>
    <source>
        <strain evidence="3 4">MYSH2</strain>
    </source>
</reference>
<dbReference type="OrthoDB" id="9792011at2"/>
<evidence type="ECO:0000313" key="3">
    <source>
        <dbReference type="EMBL" id="RFZ90252.1"/>
    </source>
</evidence>
<sequence length="236" mass="25323">MKLKKVTPKVLFAALGLMIGSTLLTSCGKDNNSPAPVPAIANLALYHASPGSPELTFRINGSANQLKDFTYSKFLPYVNIQEGNYEFSFTKKDATDVLSKLSTSIKKDKFYTLHVTDVTSKQTIVVTEDDLTAPAADKAKIRFVNLSPDAGALDVTISGKTDPLFKNAAFKSASTFAAADPGAEVTFQVTETTKTTVLAKVEKVKIEKGKIYTIYANGLKAATDATKLSVNVVTNK</sequence>
<gene>
    <name evidence="3" type="ORF">D0C36_20870</name>
</gene>
<feature type="chain" id="PRO_5017011618" evidence="1">
    <location>
        <begin position="29"/>
        <end position="236"/>
    </location>
</feature>
<dbReference type="Proteomes" id="UP000264217">
    <property type="component" value="Unassembled WGS sequence"/>
</dbReference>
<protein>
    <submittedName>
        <fullName evidence="3">DUF4397 domain-containing protein</fullName>
    </submittedName>
</protein>
<name>A0A372NMS0_9SPHI</name>
<dbReference type="EMBL" id="QWDC01000004">
    <property type="protein sequence ID" value="RFZ90252.1"/>
    <property type="molecule type" value="Genomic_DNA"/>
</dbReference>
<evidence type="ECO:0000313" key="4">
    <source>
        <dbReference type="Proteomes" id="UP000264217"/>
    </source>
</evidence>
<evidence type="ECO:0000256" key="1">
    <source>
        <dbReference type="SAM" id="SignalP"/>
    </source>
</evidence>
<comment type="caution">
    <text evidence="3">The sequence shown here is derived from an EMBL/GenBank/DDBJ whole genome shotgun (WGS) entry which is preliminary data.</text>
</comment>
<dbReference type="Pfam" id="PF14344">
    <property type="entry name" value="DUF4397"/>
    <property type="match status" value="1"/>
</dbReference>
<dbReference type="InterPro" id="IPR025510">
    <property type="entry name" value="DUF4397"/>
</dbReference>
<keyword evidence="1" id="KW-0732">Signal</keyword>